<name>A0AAV5IHI7_9ROSI</name>
<gene>
    <name evidence="1" type="ORF">SLEP1_g13939</name>
</gene>
<proteinExistence type="predicted"/>
<evidence type="ECO:0000313" key="2">
    <source>
        <dbReference type="Proteomes" id="UP001054252"/>
    </source>
</evidence>
<comment type="caution">
    <text evidence="1">The sequence shown here is derived from an EMBL/GenBank/DDBJ whole genome shotgun (WGS) entry which is preliminary data.</text>
</comment>
<dbReference type="EMBL" id="BPVZ01000017">
    <property type="protein sequence ID" value="GKV01382.1"/>
    <property type="molecule type" value="Genomic_DNA"/>
</dbReference>
<reference evidence="1 2" key="1">
    <citation type="journal article" date="2021" name="Commun. Biol.">
        <title>The genome of Shorea leprosula (Dipterocarpaceae) highlights the ecological relevance of drought in aseasonal tropical rainforests.</title>
        <authorList>
            <person name="Ng K.K.S."/>
            <person name="Kobayashi M.J."/>
            <person name="Fawcett J.A."/>
            <person name="Hatakeyama M."/>
            <person name="Paape T."/>
            <person name="Ng C.H."/>
            <person name="Ang C.C."/>
            <person name="Tnah L.H."/>
            <person name="Lee C.T."/>
            <person name="Nishiyama T."/>
            <person name="Sese J."/>
            <person name="O'Brien M.J."/>
            <person name="Copetti D."/>
            <person name="Mohd Noor M.I."/>
            <person name="Ong R.C."/>
            <person name="Putra M."/>
            <person name="Sireger I.Z."/>
            <person name="Indrioko S."/>
            <person name="Kosugi Y."/>
            <person name="Izuno A."/>
            <person name="Isagi Y."/>
            <person name="Lee S.L."/>
            <person name="Shimizu K.K."/>
        </authorList>
    </citation>
    <scope>NUCLEOTIDE SEQUENCE [LARGE SCALE GENOMIC DNA]</scope>
    <source>
        <strain evidence="1">214</strain>
    </source>
</reference>
<protein>
    <submittedName>
        <fullName evidence="1">Uncharacterized protein</fullName>
    </submittedName>
</protein>
<keyword evidence="2" id="KW-1185">Reference proteome</keyword>
<dbReference type="AlphaFoldDB" id="A0AAV5IHI7"/>
<organism evidence="1 2">
    <name type="scientific">Rubroshorea leprosula</name>
    <dbReference type="NCBI Taxonomy" id="152421"/>
    <lineage>
        <taxon>Eukaryota</taxon>
        <taxon>Viridiplantae</taxon>
        <taxon>Streptophyta</taxon>
        <taxon>Embryophyta</taxon>
        <taxon>Tracheophyta</taxon>
        <taxon>Spermatophyta</taxon>
        <taxon>Magnoliopsida</taxon>
        <taxon>eudicotyledons</taxon>
        <taxon>Gunneridae</taxon>
        <taxon>Pentapetalae</taxon>
        <taxon>rosids</taxon>
        <taxon>malvids</taxon>
        <taxon>Malvales</taxon>
        <taxon>Dipterocarpaceae</taxon>
        <taxon>Rubroshorea</taxon>
    </lineage>
</organism>
<sequence>MWMMEDSGWVRQFVVNVRQLRAPICLATNDEVMLLSAHSNVGLDHILSCDLKTLELTDHGVVEGISLASTYTPSLALLGEGNEWFEDL</sequence>
<accession>A0AAV5IHI7</accession>
<evidence type="ECO:0000313" key="1">
    <source>
        <dbReference type="EMBL" id="GKV01382.1"/>
    </source>
</evidence>
<dbReference type="Proteomes" id="UP001054252">
    <property type="component" value="Unassembled WGS sequence"/>
</dbReference>